<dbReference type="AlphaFoldDB" id="A0A5M9N305"/>
<gene>
    <name evidence="3" type="ORF">ATNIH1004_000271</name>
</gene>
<feature type="signal peptide" evidence="2">
    <location>
        <begin position="1"/>
        <end position="18"/>
    </location>
</feature>
<accession>A0A5M9N305</accession>
<dbReference type="RefSeq" id="XP_033430750.1">
    <property type="nucleotide sequence ID" value="XM_033564993.1"/>
</dbReference>
<evidence type="ECO:0000313" key="3">
    <source>
        <dbReference type="EMBL" id="KAA8651389.1"/>
    </source>
</evidence>
<dbReference type="GeneID" id="54322973"/>
<proteinExistence type="predicted"/>
<reference evidence="3 4" key="1">
    <citation type="submission" date="2019-08" db="EMBL/GenBank/DDBJ databases">
        <title>The genome sequence of a newly discovered highly antifungal drug resistant Aspergillus species, Aspergillus tanneri NIH 1004.</title>
        <authorList>
            <person name="Mounaud S."/>
            <person name="Singh I."/>
            <person name="Joardar V."/>
            <person name="Pakala S."/>
            <person name="Pakala S."/>
            <person name="Venepally P."/>
            <person name="Chung J.K."/>
            <person name="Losada L."/>
            <person name="Nierman W.C."/>
        </authorList>
    </citation>
    <scope>NUCLEOTIDE SEQUENCE [LARGE SCALE GENOMIC DNA]</scope>
    <source>
        <strain evidence="3 4">NIH1004</strain>
    </source>
</reference>
<feature type="transmembrane region" description="Helical" evidence="1">
    <location>
        <begin position="358"/>
        <end position="380"/>
    </location>
</feature>
<keyword evidence="1" id="KW-1133">Transmembrane helix</keyword>
<keyword evidence="1" id="KW-0812">Transmembrane</keyword>
<dbReference type="Proteomes" id="UP000324241">
    <property type="component" value="Unassembled WGS sequence"/>
</dbReference>
<dbReference type="EMBL" id="QUQM01000002">
    <property type="protein sequence ID" value="KAA8651389.1"/>
    <property type="molecule type" value="Genomic_DNA"/>
</dbReference>
<keyword evidence="1" id="KW-0472">Membrane</keyword>
<dbReference type="VEuPathDB" id="FungiDB:EYZ11_008583"/>
<evidence type="ECO:0000256" key="1">
    <source>
        <dbReference type="SAM" id="Phobius"/>
    </source>
</evidence>
<feature type="chain" id="PRO_5024348337" description="Receptor L-domain domain-containing protein" evidence="2">
    <location>
        <begin position="19"/>
        <end position="408"/>
    </location>
</feature>
<organism evidence="3 4">
    <name type="scientific">Aspergillus tanneri</name>
    <dbReference type="NCBI Taxonomy" id="1220188"/>
    <lineage>
        <taxon>Eukaryota</taxon>
        <taxon>Fungi</taxon>
        <taxon>Dikarya</taxon>
        <taxon>Ascomycota</taxon>
        <taxon>Pezizomycotina</taxon>
        <taxon>Eurotiomycetes</taxon>
        <taxon>Eurotiomycetidae</taxon>
        <taxon>Eurotiales</taxon>
        <taxon>Aspergillaceae</taxon>
        <taxon>Aspergillus</taxon>
        <taxon>Aspergillus subgen. Circumdati</taxon>
    </lineage>
</organism>
<dbReference type="OrthoDB" id="536881at2759"/>
<name>A0A5M9N305_9EURO</name>
<dbReference type="SUPFAM" id="SSF52058">
    <property type="entry name" value="L domain-like"/>
    <property type="match status" value="1"/>
</dbReference>
<evidence type="ECO:0000313" key="4">
    <source>
        <dbReference type="Proteomes" id="UP000324241"/>
    </source>
</evidence>
<protein>
    <recommendedName>
        <fullName evidence="5">Receptor L-domain domain-containing protein</fullName>
    </recommendedName>
</protein>
<keyword evidence="2" id="KW-0732">Signal</keyword>
<evidence type="ECO:0008006" key="5">
    <source>
        <dbReference type="Google" id="ProtNLM"/>
    </source>
</evidence>
<sequence>MGPRISVVLPLMGTLAMAQECHFPRHNFIATRQSELDFLSQNCTTLVGNLLIGANFSGPLRLPHITNITGNIRADEENPEATTEMSSIEMPDLEYLGGSMSLVETPRVRNVSMPRLVSLTSLSLAQPEDSVVDFSSLRNVNYSMSLSGNYTRMSFNALHTVNSTLQLSTVKKGHNPGRSKYALDLSRTFDSLELVGGGIFVYGAATNISFRRLSSAGLSRSGLYAINIDLDKTPTEINFPRLTFLAGRVSMAGHFTSVHMPSLRYPAADVILNARSPLNLTLPFVNASEIHLSGSLESVSLPNLKSFKDLAINSDLHLDCAALTESAKHILNGTVRCVSSGEASSESNDKGLSTGEKVAIGVVVGVVGLGIVMLGSLLWIRRQGKKRKGVVVNTVEMNPREPPPPYTS</sequence>
<evidence type="ECO:0000256" key="2">
    <source>
        <dbReference type="SAM" id="SignalP"/>
    </source>
</evidence>
<comment type="caution">
    <text evidence="3">The sequence shown here is derived from an EMBL/GenBank/DDBJ whole genome shotgun (WGS) entry which is preliminary data.</text>
</comment>